<keyword evidence="5" id="KW-0378">Hydrolase</keyword>
<dbReference type="PANTHER" id="PTHR35333:SF5">
    <property type="entry name" value="CONSERVED LIPOPROTEIN LPQF-RELATED"/>
    <property type="match status" value="1"/>
</dbReference>
<keyword evidence="6" id="KW-1185">Reference proteome</keyword>
<feature type="domain" description="Beta-lactamase class A catalytic" evidence="4">
    <location>
        <begin position="269"/>
        <end position="449"/>
    </location>
</feature>
<dbReference type="GO" id="GO:0016787">
    <property type="term" value="F:hydrolase activity"/>
    <property type="evidence" value="ECO:0007669"/>
    <property type="project" value="UniProtKB-KW"/>
</dbReference>
<dbReference type="InterPro" id="IPR045155">
    <property type="entry name" value="Beta-lactam_cat"/>
</dbReference>
<feature type="compositionally biased region" description="Pro residues" evidence="2">
    <location>
        <begin position="72"/>
        <end position="81"/>
    </location>
</feature>
<evidence type="ECO:0000313" key="6">
    <source>
        <dbReference type="Proteomes" id="UP001185984"/>
    </source>
</evidence>
<comment type="catalytic activity">
    <reaction evidence="1">
        <text>a beta-lactam + H2O = a substituted beta-amino acid</text>
        <dbReference type="Rhea" id="RHEA:20401"/>
        <dbReference type="ChEBI" id="CHEBI:15377"/>
        <dbReference type="ChEBI" id="CHEBI:35627"/>
        <dbReference type="ChEBI" id="CHEBI:140347"/>
        <dbReference type="EC" id="3.5.2.6"/>
    </reaction>
</comment>
<evidence type="ECO:0000313" key="5">
    <source>
        <dbReference type="EMBL" id="MDV5822213.1"/>
    </source>
</evidence>
<feature type="compositionally biased region" description="Basic and acidic residues" evidence="2">
    <location>
        <begin position="8"/>
        <end position="17"/>
    </location>
</feature>
<evidence type="ECO:0000256" key="1">
    <source>
        <dbReference type="ARBA" id="ARBA00001526"/>
    </source>
</evidence>
<evidence type="ECO:0000259" key="4">
    <source>
        <dbReference type="Pfam" id="PF13354"/>
    </source>
</evidence>
<keyword evidence="3" id="KW-0472">Membrane</keyword>
<protein>
    <submittedName>
        <fullName evidence="5">Serine hydrolase</fullName>
    </submittedName>
</protein>
<gene>
    <name evidence="5" type="ORF">O0R41_01165</name>
</gene>
<organism evidence="5 6">
    <name type="scientific">Sphingobium naphthae</name>
    <dbReference type="NCBI Taxonomy" id="1886786"/>
    <lineage>
        <taxon>Bacteria</taxon>
        <taxon>Pseudomonadati</taxon>
        <taxon>Pseudomonadota</taxon>
        <taxon>Alphaproteobacteria</taxon>
        <taxon>Sphingomonadales</taxon>
        <taxon>Sphingomonadaceae</taxon>
        <taxon>Sphingobium</taxon>
    </lineage>
</organism>
<dbReference type="PANTHER" id="PTHR35333">
    <property type="entry name" value="BETA-LACTAMASE"/>
    <property type="match status" value="1"/>
</dbReference>
<dbReference type="SUPFAM" id="SSF56601">
    <property type="entry name" value="beta-lactamase/transpeptidase-like"/>
    <property type="match status" value="1"/>
</dbReference>
<keyword evidence="3" id="KW-1133">Transmembrane helix</keyword>
<dbReference type="InterPro" id="IPR000871">
    <property type="entry name" value="Beta-lactam_class-A"/>
</dbReference>
<dbReference type="RefSeq" id="WP_317515449.1">
    <property type="nucleotide sequence ID" value="NZ_JAPTHD010000001.1"/>
</dbReference>
<dbReference type="InterPro" id="IPR012338">
    <property type="entry name" value="Beta-lactam/transpept-like"/>
</dbReference>
<dbReference type="Proteomes" id="UP001185984">
    <property type="component" value="Unassembled WGS sequence"/>
</dbReference>
<dbReference type="EMBL" id="JAPTHD010000001">
    <property type="protein sequence ID" value="MDV5822213.1"/>
    <property type="molecule type" value="Genomic_DNA"/>
</dbReference>
<feature type="region of interest" description="Disordered" evidence="2">
    <location>
        <begin position="1"/>
        <end position="100"/>
    </location>
</feature>
<comment type="caution">
    <text evidence="5">The sequence shown here is derived from an EMBL/GenBank/DDBJ whole genome shotgun (WGS) entry which is preliminary data.</text>
</comment>
<reference evidence="6" key="1">
    <citation type="journal article" date="2022" name="J Environ Chem Eng">
        <title>Biodegradation of petroleum oil using a constructed nonpathogenic and heavy metal-tolerant bacterial consortium isolated from marine sponges.</title>
        <authorList>
            <person name="Dechsakulwatana C."/>
            <person name="Rungsihiranrut A."/>
            <person name="Muangchinda C."/>
            <person name="Ningthoujam R."/>
            <person name="Klankeo P."/>
            <person name="Pinyakong O."/>
        </authorList>
    </citation>
    <scope>NUCLEOTIDE SEQUENCE [LARGE SCALE GENOMIC DNA]</scope>
    <source>
        <strain evidence="6">MO2-4</strain>
    </source>
</reference>
<name>A0ABU3ZRR6_9SPHN</name>
<sequence>MTMPGSVRSERSRDMVNARHTTRHRIGTATALPRAPVKAGAQTAQRSPSPLTPALRRAPAKAGAQSSKRSPSPLPLPPAAPRAPAKAGAQSPPPPPSPRLLTRATAQILALLALLALLLLSLAAPAFAAPAPSPDYQSRARQLLRLLAAPGDESDFFAPLFLDAVPVDRWRAIAADLRAQHGKPLALGAVRRESATAGQVEIRYERATVGFTLVVAPQPPARVIGLRIVGARTADDSLEKVMADLVALPGTSALSIARLTDAGPQPIRAHRADAQMATGSSFKLYILAELARAVAAGDRRWSDVVPLGPKSFSGRLMRWPDAAPMTLHSLATAMIAESDNSAADTLLLALGRDRVDAMVAASGHTDPARVLPLLTTAEAFALKMPDAADLRARYAAATPDARRALLRDAAARLSAAHVDIGSVAETPAAIDRIEWFASPTDLVALLDHLRRGGGDALPILAVNPGIAPADAGRWRYLGYKGGSEPGVIAMSFLAQRQDGDWYAFSASWNNPAARVDEARFVALVTRALNLLAQEAPAR</sequence>
<evidence type="ECO:0000256" key="2">
    <source>
        <dbReference type="SAM" id="MobiDB-lite"/>
    </source>
</evidence>
<keyword evidence="3" id="KW-0812">Transmembrane</keyword>
<dbReference type="Gene3D" id="3.40.710.10">
    <property type="entry name" value="DD-peptidase/beta-lactamase superfamily"/>
    <property type="match status" value="1"/>
</dbReference>
<proteinExistence type="predicted"/>
<dbReference type="Pfam" id="PF13354">
    <property type="entry name" value="Beta-lactamase2"/>
    <property type="match status" value="1"/>
</dbReference>
<evidence type="ECO:0000256" key="3">
    <source>
        <dbReference type="SAM" id="Phobius"/>
    </source>
</evidence>
<accession>A0ABU3ZRR6</accession>
<feature type="transmembrane region" description="Helical" evidence="3">
    <location>
        <begin position="108"/>
        <end position="128"/>
    </location>
</feature>